<organism evidence="4 5">
    <name type="scientific">Xylanibacter rarus</name>
    <dbReference type="NCBI Taxonomy" id="1676614"/>
    <lineage>
        <taxon>Bacteria</taxon>
        <taxon>Pseudomonadati</taxon>
        <taxon>Bacteroidota</taxon>
        <taxon>Bacteroidia</taxon>
        <taxon>Bacteroidales</taxon>
        <taxon>Prevotellaceae</taxon>
        <taxon>Xylanibacter</taxon>
    </lineage>
</organism>
<dbReference type="InterPro" id="IPR029044">
    <property type="entry name" value="Nucleotide-diphossugar_trans"/>
</dbReference>
<feature type="domain" description="Glycosyltransferase 2-like" evidence="3">
    <location>
        <begin position="4"/>
        <end position="110"/>
    </location>
</feature>
<proteinExistence type="predicted"/>
<keyword evidence="1" id="KW-0328">Glycosyltransferase</keyword>
<protein>
    <recommendedName>
        <fullName evidence="3">Glycosyltransferase 2-like domain-containing protein</fullName>
    </recommendedName>
</protein>
<dbReference type="SUPFAM" id="SSF53448">
    <property type="entry name" value="Nucleotide-diphospho-sugar transferases"/>
    <property type="match status" value="1"/>
</dbReference>
<name>A0A8E1UR44_9BACT</name>
<reference evidence="4 5" key="1">
    <citation type="submission" date="2015-06" db="EMBL/GenBank/DDBJ databases">
        <title>Prevotella sp. 109, sp. nov., a novel member of the family Prevotellaceae isolated from human faeces.</title>
        <authorList>
            <person name="Shkoporov A.N."/>
            <person name="Chaplin A.V."/>
            <person name="Kafarskaia L.I."/>
            <person name="Efimov B.A."/>
        </authorList>
    </citation>
    <scope>NUCLEOTIDE SEQUENCE [LARGE SCALE GENOMIC DNA]</scope>
    <source>
        <strain evidence="4 5">109</strain>
    </source>
</reference>
<dbReference type="Pfam" id="PF00535">
    <property type="entry name" value="Glycos_transf_2"/>
    <property type="match status" value="1"/>
</dbReference>
<dbReference type="GO" id="GO:0016758">
    <property type="term" value="F:hexosyltransferase activity"/>
    <property type="evidence" value="ECO:0007669"/>
    <property type="project" value="UniProtKB-ARBA"/>
</dbReference>
<keyword evidence="2" id="KW-0808">Transferase</keyword>
<evidence type="ECO:0000313" key="4">
    <source>
        <dbReference type="EMBL" id="KOO67748.1"/>
    </source>
</evidence>
<dbReference type="Gene3D" id="3.90.550.10">
    <property type="entry name" value="Spore Coat Polysaccharide Biosynthesis Protein SpsA, Chain A"/>
    <property type="match status" value="1"/>
</dbReference>
<accession>A0A8E1UR44</accession>
<sequence length="303" mass="34768">MKLSIIIPVYNVEKTFRRCIDSVLSQGIDNYEILIIDDGSTDNSGNLADKAASLNNNIKVFHKPNGGLSDARNYGISRSTGDYITFVDSDDFVENNTYAKLMPILDGHKEYDILEYPVLQNPGCKNERMFNPGTTVYDNALDWLSTNGLEHCWAWNKIYRKELFSNVRFPKGKIYEDVYNIASLIKLNPVIATTDKGMYNYCWNKSGIAAKEALNGLTSLLEAQISLTKELNLNTREKRWHRLYLNMLTSQLYSYRKTGKILLWPQRIQIKSYAGNKDWIKAVMLNLFGLKLSCKIFKLISRQ</sequence>
<evidence type="ECO:0000256" key="1">
    <source>
        <dbReference type="ARBA" id="ARBA00022676"/>
    </source>
</evidence>
<dbReference type="CDD" id="cd00761">
    <property type="entry name" value="Glyco_tranf_GTA_type"/>
    <property type="match status" value="1"/>
</dbReference>
<dbReference type="AlphaFoldDB" id="A0A8E1UR44"/>
<dbReference type="Proteomes" id="UP000036951">
    <property type="component" value="Unassembled WGS sequence"/>
</dbReference>
<evidence type="ECO:0000313" key="5">
    <source>
        <dbReference type="Proteomes" id="UP000036951"/>
    </source>
</evidence>
<dbReference type="OrthoDB" id="9815829at2"/>
<dbReference type="PANTHER" id="PTHR22916">
    <property type="entry name" value="GLYCOSYLTRANSFERASE"/>
    <property type="match status" value="1"/>
</dbReference>
<keyword evidence="5" id="KW-1185">Reference proteome</keyword>
<dbReference type="RefSeq" id="WP_053398904.1">
    <property type="nucleotide sequence ID" value="NZ_LFQU01000026.1"/>
</dbReference>
<comment type="caution">
    <text evidence="4">The sequence shown here is derived from an EMBL/GenBank/DDBJ whole genome shotgun (WGS) entry which is preliminary data.</text>
</comment>
<dbReference type="InterPro" id="IPR001173">
    <property type="entry name" value="Glyco_trans_2-like"/>
</dbReference>
<evidence type="ECO:0000259" key="3">
    <source>
        <dbReference type="Pfam" id="PF00535"/>
    </source>
</evidence>
<dbReference type="PANTHER" id="PTHR22916:SF51">
    <property type="entry name" value="GLYCOSYLTRANSFERASE EPSH-RELATED"/>
    <property type="match status" value="1"/>
</dbReference>
<evidence type="ECO:0000256" key="2">
    <source>
        <dbReference type="ARBA" id="ARBA00022679"/>
    </source>
</evidence>
<gene>
    <name evidence="4" type="ORF">ACU52_11685</name>
</gene>
<dbReference type="EMBL" id="LFQU01000026">
    <property type="protein sequence ID" value="KOO67748.1"/>
    <property type="molecule type" value="Genomic_DNA"/>
</dbReference>